<feature type="region of interest" description="Disordered" evidence="11">
    <location>
        <begin position="1379"/>
        <end position="1544"/>
    </location>
</feature>
<dbReference type="InterPro" id="IPR027107">
    <property type="entry name" value="Tuberin/Ral-act_asu"/>
</dbReference>
<dbReference type="GO" id="GO:0016241">
    <property type="term" value="P:regulation of macroautophagy"/>
    <property type="evidence" value="ECO:0007669"/>
    <property type="project" value="UniProtKB-ARBA"/>
</dbReference>
<dbReference type="GO" id="GO:0030178">
    <property type="term" value="P:negative regulation of Wnt signaling pathway"/>
    <property type="evidence" value="ECO:0007669"/>
    <property type="project" value="TreeGrafter"/>
</dbReference>
<dbReference type="GO" id="GO:0045202">
    <property type="term" value="C:synapse"/>
    <property type="evidence" value="ECO:0007669"/>
    <property type="project" value="UniProtKB-ARBA"/>
</dbReference>
<feature type="compositionally biased region" description="Polar residues" evidence="11">
    <location>
        <begin position="1465"/>
        <end position="1475"/>
    </location>
</feature>
<keyword evidence="5" id="KW-0832">Ubl conjugation</keyword>
<feature type="compositionally biased region" description="Basic and acidic residues" evidence="11">
    <location>
        <begin position="1061"/>
        <end position="1070"/>
    </location>
</feature>
<keyword evidence="14" id="KW-1185">Reference proteome</keyword>
<sequence length="1830" mass="208521">MSTREKFKNMFKKPKDRGNNQLKSREFIFTEEMQKEISSNSPIDIRLKALKELYIRLKALKELCKIVTENRLDQEIIGKLFYHTQDLLTNQPDEVRRSAFIFLQHLAKGQREKMDLTRTNIFKIAKEHIGDIPERFDLLQALTDNGKDIRNLEFEIAHFLLGWLPDIANAGIIDKYLCLLDTMIKYNAGYIEEDVITGLVRHISYLCCNSQESEVRECLKIFETIIAYSNLLPDFLPLFVGTLCRTVTIEAHCELSWNIMRKLLGTHMGHSSLLTMCSILRQDSLKNDVNLLRGAVFCIGMALWGKQPLMNLKCSVCAILPSIYQAVQYFHPVISYEVMICVSLLISRLGTDLQDAAWDTILNILSVIIHQVETEPKRIPNPQTKINLHETLSVIENFVEMGRFNGSTDRFFEIIGECSKSRPEKSVSLLIAHLSESIKPTQHLWLNNLYNLLQRYFKQETRTNIRLKVLEVLANVVNSNRMEYEDELIDKIVIHYLSYIVNDPDIVVRSFSAELLIELCVECESKRCLEMLEILEKLLIRPFDTHHDNQPINEVEIFDVKTVVMGLIKIFTIKIHKLPSSHAVKIYKMLVNFLELHYSKPKLFENCNQLRYKIFDCFLNMRADSLYHLGCLDASGDIKYSSYLCVTYSNDKGPMTSPPPTSPAVQCYVTYVSVKYAFKMFITCLKMEKDWDVLNHVLMRLPNVLRNKSLILTKQGNPDMHLIVDALSTMITEKALPDTIQINKSQYNAAILSVLANLASYHAYLNQPAQQEMISCLYKYLSFQCARLCITALTICTLEMREVMVKMLPQVLLSLSKISATDRIAIPVLEFLSTLTVLPMVFANFVADQYMAVFAISLPYTNPFKYNHYIVSLAHHVISVWFLKCRLPFRKDFVRFITNSLQTNALTPFGEAPYIKSVDLNKLNQDSSDRKRSSSLTEQGSKRPLRTRLPDVKPILDFKIPTDKSTATFYEELTETCIDLMARYAFSPCSAVPRRLPTTEFLLSGGQSMSWLLGNKLVTVTTSGCSQKALKFGLCDRCYTSCKIDGRTPDDSKLKSMRSGSSEKDKDDSSNRVTRQNSGDKSNTNTSTSSPIDESKRLGDKLEQLPSKLQQLTVRESHINEKLHCACWCQGWAEIYIRRPTGDMSWVMRIQNQISYQYSMYEFPLNEISILFTPSLHHMSSDNVSEKELGRHQSHSSQEEEYSTTTVPISIPGSPNKHSPSRQSSKDSMDEDLDNIYEDGTKSRNPVRRSNSSPEMSANWKNPFLQQKQERDELRVQDDECVKKMKKDMRVSCEAIPEEIAGMGLLPEEIAGMGTTPPTESMHQTHPSLLSSLSFPGTTPPTQEQVPKNYQTVPPSPNINQITSPPLAVQSGVYGTRSGILKSSKSDSIDSMSSDKSTERPSTLPTLTNLAPLTSKPPQSPTQTSPRLSRHARDKECNEIQKSSSLILEKPNSKERRMEAEKLTQSEQNLSSQIRSRGHTISVMSPVRKSRSELLRHTQSSRSKEERGPRSRGHTISVMSPVRKSRSELLRHTQSSRSKEAPKSGISPSFIFLQLYHAAHFKNPSEKPLLIDSNDAVQRALIVLDCIPPYETHRIGVIYVGHGQCNNETEILRNKFGSVRYVEFLQNLGTLIKLSDVDPQVIFLGGLEQAGNDGKFSYIWQDDVIRVMFHVATLMPNKESDPNCHEKKRHIGNNNVTIVYNESGDDYQINTIKGQFNFACIIIQPLDHFTNKVTVKVKDELSELIGQTEPKIVSDQNVAILARQLALHANLASLVCNSLKNANQNPYASNWLERLRKIKQFRNKNLQDTKKEHDDMKARRGMMEDFTDYT</sequence>
<dbReference type="InterPro" id="IPR000331">
    <property type="entry name" value="Rap/Ran_GAP_dom"/>
</dbReference>
<dbReference type="Pfam" id="PF02145">
    <property type="entry name" value="Rap_GAP"/>
    <property type="match status" value="1"/>
</dbReference>
<dbReference type="GO" id="GO:0005634">
    <property type="term" value="C:nucleus"/>
    <property type="evidence" value="ECO:0007669"/>
    <property type="project" value="InterPro"/>
</dbReference>
<evidence type="ECO:0000256" key="2">
    <source>
        <dbReference type="ARBA" id="ARBA00022468"/>
    </source>
</evidence>
<evidence type="ECO:0000256" key="11">
    <source>
        <dbReference type="SAM" id="MobiDB-lite"/>
    </source>
</evidence>
<feature type="compositionally biased region" description="Polar residues" evidence="11">
    <location>
        <begin position="1255"/>
        <end position="1267"/>
    </location>
</feature>
<evidence type="ECO:0000256" key="8">
    <source>
        <dbReference type="ARBA" id="ARBA00023765"/>
    </source>
</evidence>
<dbReference type="Gene3D" id="3.40.50.11210">
    <property type="entry name" value="Rap/Ran-GAP"/>
    <property type="match status" value="1"/>
</dbReference>
<dbReference type="GO" id="GO:0051898">
    <property type="term" value="P:negative regulation of phosphatidylinositol 3-kinase/protein kinase B signal transduction"/>
    <property type="evidence" value="ECO:0007669"/>
    <property type="project" value="TreeGrafter"/>
</dbReference>
<evidence type="ECO:0000256" key="10">
    <source>
        <dbReference type="ARBA" id="ARBA00070662"/>
    </source>
</evidence>
<feature type="region of interest" description="Disordered" evidence="11">
    <location>
        <begin position="1182"/>
        <end position="1276"/>
    </location>
</feature>
<feature type="compositionally biased region" description="Polar residues" evidence="11">
    <location>
        <begin position="1337"/>
        <end position="1364"/>
    </location>
</feature>
<evidence type="ECO:0000256" key="7">
    <source>
        <dbReference type="ARBA" id="ARBA00023228"/>
    </source>
</evidence>
<evidence type="ECO:0000259" key="12">
    <source>
        <dbReference type="PROSITE" id="PS50085"/>
    </source>
</evidence>
<feature type="compositionally biased region" description="Polar residues" evidence="11">
    <location>
        <begin position="1071"/>
        <end position="1092"/>
    </location>
</feature>
<dbReference type="GO" id="GO:0051726">
    <property type="term" value="P:regulation of cell cycle"/>
    <property type="evidence" value="ECO:0007669"/>
    <property type="project" value="TreeGrafter"/>
</dbReference>
<dbReference type="InterPro" id="IPR035974">
    <property type="entry name" value="Rap/Ran-GAP_sf"/>
</dbReference>
<dbReference type="Pfam" id="PF03542">
    <property type="entry name" value="Tuberin"/>
    <property type="match status" value="1"/>
</dbReference>
<dbReference type="PRINTS" id="PR01431">
    <property type="entry name" value="TUBERIN"/>
</dbReference>
<dbReference type="GO" id="GO:0005096">
    <property type="term" value="F:GTPase activator activity"/>
    <property type="evidence" value="ECO:0007669"/>
    <property type="project" value="UniProtKB-KW"/>
</dbReference>
<dbReference type="PROSITE" id="PS50085">
    <property type="entry name" value="RAPGAP"/>
    <property type="match status" value="1"/>
</dbReference>
<gene>
    <name evidence="13" type="ORF">QE152_g23080</name>
</gene>
<protein>
    <recommendedName>
        <fullName evidence="10">Tuberin</fullName>
    </recommendedName>
</protein>
<comment type="function">
    <text evidence="9">Catalytic component of the TSC-TBC complex, a multiprotein complex that acts as a negative regulator of the canonical mTORC1 complex, an evolutionarily conserved central nutrient sensor that stimulates anabolic reactions and macromolecule biosynthesis to promote cellular biomass generation and growth. Within the TSC-TBC complex, TSC2 acts as a GTPase-activating protein (GAP) for the small GTPase RHEB, a direct activator of the protein kinase activity of mTORC1. In absence of nutrients, the TSC-TBC complex inhibits mTORC1, thereby preventing phosphorylation of ribosomal protein S6 kinase (RPS6KB1 and RPS6KB2) and EIF4EBP1 (4E-BP1) by the mTORC1 signaling. The TSC-TBC complex is inactivated in response to nutrients, relieving inhibition of mTORC1. Involved in microtubule-mediated protein transport via its ability to regulate mTORC1 signaling. Also stimulates the intrinsic GTPase activity of the Ras-related proteins RAP1A and RAB5.</text>
</comment>
<evidence type="ECO:0000256" key="5">
    <source>
        <dbReference type="ARBA" id="ARBA00022843"/>
    </source>
</evidence>
<feature type="region of interest" description="Disordered" evidence="11">
    <location>
        <begin position="1337"/>
        <end position="1365"/>
    </location>
</feature>
<dbReference type="GO" id="GO:0051056">
    <property type="term" value="P:regulation of small GTPase mediated signal transduction"/>
    <property type="evidence" value="ECO:0007669"/>
    <property type="project" value="InterPro"/>
</dbReference>
<dbReference type="InterPro" id="IPR003913">
    <property type="entry name" value="Tuberin"/>
</dbReference>
<dbReference type="PANTHER" id="PTHR10063:SF0">
    <property type="entry name" value="TUBERIN"/>
    <property type="match status" value="1"/>
</dbReference>
<evidence type="ECO:0000256" key="3">
    <source>
        <dbReference type="ARBA" id="ARBA00022490"/>
    </source>
</evidence>
<keyword evidence="2" id="KW-0343">GTPase activation</keyword>
<feature type="compositionally biased region" description="Basic and acidic residues" evidence="11">
    <location>
        <begin position="1490"/>
        <end position="1509"/>
    </location>
</feature>
<comment type="subcellular location">
    <subcellularLocation>
        <location evidence="1">Cytoplasm</location>
        <location evidence="1">Cytosol</location>
    </subcellularLocation>
    <subcellularLocation>
        <location evidence="8">Lysosome membrane</location>
        <topology evidence="8">Peripheral membrane protein</topology>
    </subcellularLocation>
</comment>
<reference evidence="13 14" key="1">
    <citation type="journal article" date="2024" name="BMC Genomics">
        <title>De novo assembly and annotation of Popillia japonica's genome with initial clues to its potential as an invasive pest.</title>
        <authorList>
            <person name="Cucini C."/>
            <person name="Boschi S."/>
            <person name="Funari R."/>
            <person name="Cardaioli E."/>
            <person name="Iannotti N."/>
            <person name="Marturano G."/>
            <person name="Paoli F."/>
            <person name="Bruttini M."/>
            <person name="Carapelli A."/>
            <person name="Frati F."/>
            <person name="Nardi F."/>
        </authorList>
    </citation>
    <scope>NUCLEOTIDE SEQUENCE [LARGE SCALE GENOMIC DNA]</scope>
    <source>
        <strain evidence="13">DMR45628</strain>
    </source>
</reference>
<dbReference type="EMBL" id="JASPKY010000226">
    <property type="protein sequence ID" value="KAK9718696.1"/>
    <property type="molecule type" value="Genomic_DNA"/>
</dbReference>
<dbReference type="Pfam" id="PF11864">
    <property type="entry name" value="DUF3384"/>
    <property type="match status" value="1"/>
</dbReference>
<dbReference type="PANTHER" id="PTHR10063">
    <property type="entry name" value="TUBERIN"/>
    <property type="match status" value="1"/>
</dbReference>
<dbReference type="FunFam" id="3.40.50.11210:FF:000004">
    <property type="entry name" value="Tuberin isoform X3"/>
    <property type="match status" value="1"/>
</dbReference>
<dbReference type="GO" id="GO:0046627">
    <property type="term" value="P:negative regulation of insulin receptor signaling pathway"/>
    <property type="evidence" value="ECO:0007669"/>
    <property type="project" value="TreeGrafter"/>
</dbReference>
<dbReference type="GO" id="GO:0032007">
    <property type="term" value="P:negative regulation of TOR signaling"/>
    <property type="evidence" value="ECO:0007669"/>
    <property type="project" value="InterPro"/>
</dbReference>
<comment type="caution">
    <text evidence="13">The sequence shown here is derived from an EMBL/GenBank/DDBJ whole genome shotgun (WGS) entry which is preliminary data.</text>
</comment>
<feature type="domain" description="Rap-GAP" evidence="12">
    <location>
        <begin position="1581"/>
        <end position="1809"/>
    </location>
</feature>
<feature type="region of interest" description="Disordered" evidence="11">
    <location>
        <begin position="1050"/>
        <end position="1098"/>
    </location>
</feature>
<dbReference type="InterPro" id="IPR018515">
    <property type="entry name" value="Tuberin-type_domain"/>
</dbReference>
<dbReference type="SUPFAM" id="SSF48371">
    <property type="entry name" value="ARM repeat"/>
    <property type="match status" value="1"/>
</dbReference>
<dbReference type="InterPro" id="IPR016024">
    <property type="entry name" value="ARM-type_fold"/>
</dbReference>
<dbReference type="InterPro" id="IPR011989">
    <property type="entry name" value="ARM-like"/>
</dbReference>
<evidence type="ECO:0000256" key="4">
    <source>
        <dbReference type="ARBA" id="ARBA00022553"/>
    </source>
</evidence>
<dbReference type="InterPro" id="IPR024584">
    <property type="entry name" value="Tuberin_N"/>
</dbReference>
<evidence type="ECO:0000256" key="6">
    <source>
        <dbReference type="ARBA" id="ARBA00023136"/>
    </source>
</evidence>
<accession>A0AAW1KJ48</accession>
<keyword evidence="7" id="KW-0458">Lysosome</keyword>
<feature type="compositionally biased region" description="Basic and acidic residues" evidence="11">
    <location>
        <begin position="1451"/>
        <end position="1464"/>
    </location>
</feature>
<keyword evidence="4" id="KW-0597">Phosphoprotein</keyword>
<dbReference type="SUPFAM" id="SSF111347">
    <property type="entry name" value="Rap/Ran-GAP"/>
    <property type="match status" value="1"/>
</dbReference>
<dbReference type="GO" id="GO:0005765">
    <property type="term" value="C:lysosomal membrane"/>
    <property type="evidence" value="ECO:0007669"/>
    <property type="project" value="UniProtKB-SubCell"/>
</dbReference>
<evidence type="ECO:0000313" key="13">
    <source>
        <dbReference type="EMBL" id="KAK9718696.1"/>
    </source>
</evidence>
<feature type="region of interest" description="Disordered" evidence="11">
    <location>
        <begin position="925"/>
        <end position="944"/>
    </location>
</feature>
<organism evidence="13 14">
    <name type="scientific">Popillia japonica</name>
    <name type="common">Japanese beetle</name>
    <dbReference type="NCBI Taxonomy" id="7064"/>
    <lineage>
        <taxon>Eukaryota</taxon>
        <taxon>Metazoa</taxon>
        <taxon>Ecdysozoa</taxon>
        <taxon>Arthropoda</taxon>
        <taxon>Hexapoda</taxon>
        <taxon>Insecta</taxon>
        <taxon>Pterygota</taxon>
        <taxon>Neoptera</taxon>
        <taxon>Endopterygota</taxon>
        <taxon>Coleoptera</taxon>
        <taxon>Polyphaga</taxon>
        <taxon>Scarabaeiformia</taxon>
        <taxon>Scarabaeidae</taxon>
        <taxon>Rutelinae</taxon>
        <taxon>Popillia</taxon>
    </lineage>
</organism>
<proteinExistence type="predicted"/>
<evidence type="ECO:0000313" key="14">
    <source>
        <dbReference type="Proteomes" id="UP001458880"/>
    </source>
</evidence>
<evidence type="ECO:0000256" key="9">
    <source>
        <dbReference type="ARBA" id="ARBA00054764"/>
    </source>
</evidence>
<evidence type="ECO:0000256" key="1">
    <source>
        <dbReference type="ARBA" id="ARBA00004514"/>
    </source>
</evidence>
<name>A0AAW1KJ48_POPJA</name>
<dbReference type="Proteomes" id="UP001458880">
    <property type="component" value="Unassembled WGS sequence"/>
</dbReference>
<dbReference type="GO" id="GO:0033596">
    <property type="term" value="C:TSC1-TSC2 complex"/>
    <property type="evidence" value="ECO:0007669"/>
    <property type="project" value="InterPro"/>
</dbReference>
<keyword evidence="6" id="KW-0472">Membrane</keyword>
<dbReference type="Gene3D" id="1.25.10.10">
    <property type="entry name" value="Leucine-rich Repeat Variant"/>
    <property type="match status" value="1"/>
</dbReference>
<keyword evidence="3" id="KW-0963">Cytoplasm</keyword>
<feature type="compositionally biased region" description="Basic and acidic residues" evidence="11">
    <location>
        <begin position="1525"/>
        <end position="1542"/>
    </location>
</feature>
<feature type="compositionally biased region" description="Low complexity" evidence="11">
    <location>
        <begin position="1389"/>
        <end position="1426"/>
    </location>
</feature>